<reference evidence="8" key="1">
    <citation type="submission" date="2007-07" db="EMBL/GenBank/DDBJ databases">
        <title>Complete genome sequence of Campylobacter hominis ATCC BAA-381, a commensal isolated from the human gastrointestinal tract.</title>
        <authorList>
            <person name="Fouts D.E."/>
            <person name="Mongodin E.F."/>
            <person name="Puiu D."/>
            <person name="Sebastian Y."/>
            <person name="Miller W.G."/>
            <person name="Mandrell R.E."/>
            <person name="Nelson K.E."/>
        </authorList>
    </citation>
    <scope>NUCLEOTIDE SEQUENCE [LARGE SCALE GENOMIC DNA]</scope>
    <source>
        <strain evidence="8">ATCC BAA-381 / LMG 19568 / NCTC 13146 / CH001A</strain>
    </source>
</reference>
<feature type="transmembrane region" description="Helical" evidence="5">
    <location>
        <begin position="100"/>
        <end position="118"/>
    </location>
</feature>
<feature type="transmembrane region" description="Helical" evidence="5">
    <location>
        <begin position="179"/>
        <end position="200"/>
    </location>
</feature>
<dbReference type="Pfam" id="PF00892">
    <property type="entry name" value="EamA"/>
    <property type="match status" value="1"/>
</dbReference>
<dbReference type="eggNOG" id="COG0697">
    <property type="taxonomic scope" value="Bacteria"/>
</dbReference>
<accession>A7HZI4</accession>
<feature type="transmembrane region" description="Helical" evidence="5">
    <location>
        <begin position="277"/>
        <end position="295"/>
    </location>
</feature>
<dbReference type="OrthoDB" id="5338756at2"/>
<protein>
    <submittedName>
        <fullName evidence="7">Integral membrane protein</fullName>
    </submittedName>
</protein>
<feature type="transmembrane region" description="Helical" evidence="5">
    <location>
        <begin position="251"/>
        <end position="271"/>
    </location>
</feature>
<comment type="subcellular location">
    <subcellularLocation>
        <location evidence="1">Membrane</location>
        <topology evidence="1">Multi-pass membrane protein</topology>
    </subcellularLocation>
</comment>
<evidence type="ECO:0000313" key="7">
    <source>
        <dbReference type="EMBL" id="ABS51296.1"/>
    </source>
</evidence>
<keyword evidence="2 5" id="KW-0812">Transmembrane</keyword>
<dbReference type="KEGG" id="cha:CHAB381_0054"/>
<feature type="transmembrane region" description="Helical" evidence="5">
    <location>
        <begin position="38"/>
        <end position="57"/>
    </location>
</feature>
<feature type="domain" description="EamA" evidence="6">
    <location>
        <begin position="10"/>
        <end position="140"/>
    </location>
</feature>
<name>A7HZI4_CAMHC</name>
<organism evidence="7 8">
    <name type="scientific">Campylobacter hominis (strain ATCC BAA-381 / DSM 21671 / CCUG 45161 / LMG 19568 / NCTC 13146 / CH001A)</name>
    <dbReference type="NCBI Taxonomy" id="360107"/>
    <lineage>
        <taxon>Bacteria</taxon>
        <taxon>Pseudomonadati</taxon>
        <taxon>Campylobacterota</taxon>
        <taxon>Epsilonproteobacteria</taxon>
        <taxon>Campylobacterales</taxon>
        <taxon>Campylobacteraceae</taxon>
        <taxon>Campylobacter</taxon>
    </lineage>
</organism>
<feature type="transmembrane region" description="Helical" evidence="5">
    <location>
        <begin position="12"/>
        <end position="32"/>
    </location>
</feature>
<dbReference type="PANTHER" id="PTHR22911:SF6">
    <property type="entry name" value="SOLUTE CARRIER FAMILY 35 MEMBER G1"/>
    <property type="match status" value="1"/>
</dbReference>
<dbReference type="EMBL" id="CP000776">
    <property type="protein sequence ID" value="ABS51296.1"/>
    <property type="molecule type" value="Genomic_DNA"/>
</dbReference>
<evidence type="ECO:0000256" key="3">
    <source>
        <dbReference type="ARBA" id="ARBA00022989"/>
    </source>
</evidence>
<keyword evidence="3 5" id="KW-1133">Transmembrane helix</keyword>
<dbReference type="RefSeq" id="WP_011991522.1">
    <property type="nucleotide sequence ID" value="NC_009714.1"/>
</dbReference>
<dbReference type="PANTHER" id="PTHR22911">
    <property type="entry name" value="ACYL-MALONYL CONDENSING ENZYME-RELATED"/>
    <property type="match status" value="1"/>
</dbReference>
<feature type="transmembrane region" description="Helical" evidence="5">
    <location>
        <begin position="125"/>
        <end position="145"/>
    </location>
</feature>
<evidence type="ECO:0000256" key="4">
    <source>
        <dbReference type="ARBA" id="ARBA00023136"/>
    </source>
</evidence>
<evidence type="ECO:0000256" key="5">
    <source>
        <dbReference type="SAM" id="Phobius"/>
    </source>
</evidence>
<evidence type="ECO:0000256" key="2">
    <source>
        <dbReference type="ARBA" id="ARBA00022692"/>
    </source>
</evidence>
<gene>
    <name evidence="7" type="ordered locus">CHAB381_0054</name>
</gene>
<dbReference type="AlphaFoldDB" id="A7HZI4"/>
<dbReference type="Proteomes" id="UP000002407">
    <property type="component" value="Chromosome"/>
</dbReference>
<keyword evidence="4 5" id="KW-0472">Membrane</keyword>
<dbReference type="InterPro" id="IPR000620">
    <property type="entry name" value="EamA_dom"/>
</dbReference>
<proteinExistence type="predicted"/>
<evidence type="ECO:0000259" key="6">
    <source>
        <dbReference type="Pfam" id="PF00892"/>
    </source>
</evidence>
<sequence>MLRKFLIRHLAIYFMLTASFFGALMGAFAKILSQDLPSVEVVFFRNFLGLIFIAYFLIKKPPTKCGGKFWLLLVRGFAGSISMVAFFYNIANMGLAEAFTFSKTAPIFLVLLVAVIFGEKVKINGWIAVFVGFLGIICIIQPQLGFKTTDAMGLVNGFFAAVSYTSMRELHKYYDTRLIVLWFLIIASALPFAMLSVGEFCEIPLKFAFLFPKFIMPNVLNWLFIFLLGIAGLLYQNYLTKAYSAARKASNVAVVSYTDVLFSLIIGIFMGDNLPNFVAFLGIILVISSGILVTIKK</sequence>
<keyword evidence="8" id="KW-1185">Reference proteome</keyword>
<dbReference type="InterPro" id="IPR037185">
    <property type="entry name" value="EmrE-like"/>
</dbReference>
<feature type="transmembrane region" description="Helical" evidence="5">
    <location>
        <begin position="220"/>
        <end position="239"/>
    </location>
</feature>
<evidence type="ECO:0000256" key="1">
    <source>
        <dbReference type="ARBA" id="ARBA00004141"/>
    </source>
</evidence>
<dbReference type="HOGENOM" id="CLU_032828_0_1_7"/>
<dbReference type="GO" id="GO:0016020">
    <property type="term" value="C:membrane"/>
    <property type="evidence" value="ECO:0007669"/>
    <property type="project" value="UniProtKB-SubCell"/>
</dbReference>
<feature type="transmembrane region" description="Helical" evidence="5">
    <location>
        <begin position="69"/>
        <end position="88"/>
    </location>
</feature>
<dbReference type="STRING" id="360107.CHAB381_0054"/>
<feature type="transmembrane region" description="Helical" evidence="5">
    <location>
        <begin position="151"/>
        <end position="167"/>
    </location>
</feature>
<dbReference type="SUPFAM" id="SSF103481">
    <property type="entry name" value="Multidrug resistance efflux transporter EmrE"/>
    <property type="match status" value="2"/>
</dbReference>
<evidence type="ECO:0000313" key="8">
    <source>
        <dbReference type="Proteomes" id="UP000002407"/>
    </source>
</evidence>